<dbReference type="Pfam" id="PF01082">
    <property type="entry name" value="Cu2_monooxygen"/>
    <property type="match status" value="1"/>
</dbReference>
<gene>
    <name evidence="6" type="ORF">HJC23_012108</name>
</gene>
<dbReference type="AlphaFoldDB" id="A0ABD3P5E5"/>
<keyword evidence="3" id="KW-0325">Glycoprotein</keyword>
<evidence type="ECO:0000313" key="6">
    <source>
        <dbReference type="EMBL" id="KAL3783071.1"/>
    </source>
</evidence>
<keyword evidence="4" id="KW-0732">Signal</keyword>
<evidence type="ECO:0000259" key="5">
    <source>
        <dbReference type="PROSITE" id="PS50836"/>
    </source>
</evidence>
<dbReference type="PANTHER" id="PTHR10157:SF23">
    <property type="entry name" value="MOXD1 HOMOLOG 1"/>
    <property type="match status" value="1"/>
</dbReference>
<feature type="domain" description="DOMON" evidence="5">
    <location>
        <begin position="55"/>
        <end position="172"/>
    </location>
</feature>
<name>A0ABD3P5E5_9STRA</name>
<accession>A0ABD3P5E5</accession>
<keyword evidence="2" id="KW-1015">Disulfide bond</keyword>
<evidence type="ECO:0000256" key="2">
    <source>
        <dbReference type="ARBA" id="ARBA00023157"/>
    </source>
</evidence>
<comment type="similarity">
    <text evidence="1">Belongs to the copper type II ascorbate-dependent monooxygenase family.</text>
</comment>
<dbReference type="EMBL" id="JABMIG020000269">
    <property type="protein sequence ID" value="KAL3783071.1"/>
    <property type="molecule type" value="Genomic_DNA"/>
</dbReference>
<keyword evidence="7" id="KW-1185">Reference proteome</keyword>
<dbReference type="InterPro" id="IPR000323">
    <property type="entry name" value="Cu2_ascorb_mOase_N"/>
</dbReference>
<dbReference type="InterPro" id="IPR008977">
    <property type="entry name" value="PHM/PNGase_F_dom_sf"/>
</dbReference>
<evidence type="ECO:0000256" key="4">
    <source>
        <dbReference type="SAM" id="SignalP"/>
    </source>
</evidence>
<dbReference type="InterPro" id="IPR024548">
    <property type="entry name" value="Cu2_monoox_C"/>
</dbReference>
<feature type="signal peptide" evidence="4">
    <location>
        <begin position="1"/>
        <end position="19"/>
    </location>
</feature>
<evidence type="ECO:0000256" key="1">
    <source>
        <dbReference type="ARBA" id="ARBA00010676"/>
    </source>
</evidence>
<evidence type="ECO:0000256" key="3">
    <source>
        <dbReference type="ARBA" id="ARBA00023180"/>
    </source>
</evidence>
<dbReference type="SUPFAM" id="SSF49742">
    <property type="entry name" value="PHM/PNGase F"/>
    <property type="match status" value="2"/>
</dbReference>
<dbReference type="InterPro" id="IPR014784">
    <property type="entry name" value="Cu2_ascorb_mOase-like_C"/>
</dbReference>
<dbReference type="Gene3D" id="2.60.120.230">
    <property type="match status" value="1"/>
</dbReference>
<dbReference type="Gene3D" id="2.60.40.1210">
    <property type="entry name" value="Cellobiose dehydrogenase, cytochrome domain"/>
    <property type="match status" value="1"/>
</dbReference>
<dbReference type="Pfam" id="PF03351">
    <property type="entry name" value="DOMON"/>
    <property type="match status" value="1"/>
</dbReference>
<sequence length="711" mass="79271">MMFGFVTQFFLRALLPAVAVTVSITAEEVGCFDPVTSPFNKNDWLYCQKISSDDHEVFMYYTPLEDTVLLGFHALKNTEGWTALGINGNGGMKGATFITVREDGGDWIAEDRHAMDYVMPALDDQQDVRLLFAKQENGQTAWGVVIPQNSCDSDGNDYEILDRMTTMLWAVGSSHTFATHTARGQFQANLMQAPKELPSTDELPYFEILMPNVTIKMGEGGTDPTNPYICSYYDLAEIGQSSGFAPEETLHVTRLSAVLSPETKEHVHHMILYACSTDGFSYNGTKHLTVIPECVSMPADCREMKWPWAVGGRDSIFPEKVGLPIGGAMNRFLVLQVHYYNPTLKEGMKDNSGVRVYYTTELLEQEAGVMEFVGGVNSFQQPPLPAGEKSVSISFTTPSECTRNVWDRPLNILGVLHHMHTYGTYMEISVVRDGVNLGNLRPESHYDFRHQSMDEPVPAIRQLWPGDQVTQTCVYDTTNAPGSFVEFGDTTQQEMCYTPIYYYPRQTDADSFGSLIPWLNSSWCLEPATSEEFQSSNSSLCAQTMYENVPLFYRFDKEGELTFDLLTACSGGNEFQDLFYEFPDLCPTCRVTANCTHDDVALHAQNLCATLCNEVNGLSLYPDMNRTKPYQYGNWGCSPTYYHEPYVPDAPVCQARGNANIDFIQLNGIALLDIPNDTLVEANSESTACRKAVIVATCILSVGATLFLSVM</sequence>
<dbReference type="InterPro" id="IPR045266">
    <property type="entry name" value="DOH_DOMON"/>
</dbReference>
<dbReference type="InterPro" id="IPR005018">
    <property type="entry name" value="DOMON_domain"/>
</dbReference>
<dbReference type="InterPro" id="IPR000945">
    <property type="entry name" value="DBH-like"/>
</dbReference>
<feature type="chain" id="PRO_5044835511" description="DOMON domain-containing protein" evidence="4">
    <location>
        <begin position="20"/>
        <end position="711"/>
    </location>
</feature>
<dbReference type="Gene3D" id="2.60.120.310">
    <property type="entry name" value="Copper type II, ascorbate-dependent monooxygenase, N-terminal domain"/>
    <property type="match status" value="1"/>
</dbReference>
<protein>
    <recommendedName>
        <fullName evidence="5">DOMON domain-containing protein</fullName>
    </recommendedName>
</protein>
<dbReference type="SUPFAM" id="SSF49344">
    <property type="entry name" value="CBD9-like"/>
    <property type="match status" value="1"/>
</dbReference>
<organism evidence="6 7">
    <name type="scientific">Cyclotella cryptica</name>
    <dbReference type="NCBI Taxonomy" id="29204"/>
    <lineage>
        <taxon>Eukaryota</taxon>
        <taxon>Sar</taxon>
        <taxon>Stramenopiles</taxon>
        <taxon>Ochrophyta</taxon>
        <taxon>Bacillariophyta</taxon>
        <taxon>Coscinodiscophyceae</taxon>
        <taxon>Thalassiosirophycidae</taxon>
        <taxon>Stephanodiscales</taxon>
        <taxon>Stephanodiscaceae</taxon>
        <taxon>Cyclotella</taxon>
    </lineage>
</organism>
<proteinExistence type="inferred from homology"/>
<dbReference type="InterPro" id="IPR036939">
    <property type="entry name" value="Cu2_ascorb_mOase_N_sf"/>
</dbReference>
<dbReference type="PANTHER" id="PTHR10157">
    <property type="entry name" value="DOPAMINE BETA HYDROXYLASE RELATED"/>
    <property type="match status" value="1"/>
</dbReference>
<evidence type="ECO:0000313" key="7">
    <source>
        <dbReference type="Proteomes" id="UP001516023"/>
    </source>
</evidence>
<dbReference type="CDD" id="cd09631">
    <property type="entry name" value="DOMON_DOH"/>
    <property type="match status" value="1"/>
</dbReference>
<dbReference type="PROSITE" id="PS50836">
    <property type="entry name" value="DOMON"/>
    <property type="match status" value="1"/>
</dbReference>
<dbReference type="Pfam" id="PF03712">
    <property type="entry name" value="Cu2_monoox_C"/>
    <property type="match status" value="1"/>
</dbReference>
<reference evidence="6 7" key="1">
    <citation type="journal article" date="2020" name="G3 (Bethesda)">
        <title>Improved Reference Genome for Cyclotella cryptica CCMP332, a Model for Cell Wall Morphogenesis, Salinity Adaptation, and Lipid Production in Diatoms (Bacillariophyta).</title>
        <authorList>
            <person name="Roberts W.R."/>
            <person name="Downey K.M."/>
            <person name="Ruck E.C."/>
            <person name="Traller J.C."/>
            <person name="Alverson A.J."/>
        </authorList>
    </citation>
    <scope>NUCLEOTIDE SEQUENCE [LARGE SCALE GENOMIC DNA]</scope>
    <source>
        <strain evidence="6 7">CCMP332</strain>
    </source>
</reference>
<comment type="caution">
    <text evidence="6">The sequence shown here is derived from an EMBL/GenBank/DDBJ whole genome shotgun (WGS) entry which is preliminary data.</text>
</comment>
<dbReference type="Proteomes" id="UP001516023">
    <property type="component" value="Unassembled WGS sequence"/>
</dbReference>